<reference evidence="4" key="1">
    <citation type="journal article" date="2016" name="Nature">
        <title>The genome of the seagrass Zostera marina reveals angiosperm adaptation to the sea.</title>
        <authorList>
            <person name="Olsen J.L."/>
            <person name="Rouze P."/>
            <person name="Verhelst B."/>
            <person name="Lin Y.-C."/>
            <person name="Bayer T."/>
            <person name="Collen J."/>
            <person name="Dattolo E."/>
            <person name="De Paoli E."/>
            <person name="Dittami S."/>
            <person name="Maumus F."/>
            <person name="Michel G."/>
            <person name="Kersting A."/>
            <person name="Lauritano C."/>
            <person name="Lohaus R."/>
            <person name="Toepel M."/>
            <person name="Tonon T."/>
            <person name="Vanneste K."/>
            <person name="Amirebrahimi M."/>
            <person name="Brakel J."/>
            <person name="Bostroem C."/>
            <person name="Chovatia M."/>
            <person name="Grimwood J."/>
            <person name="Jenkins J.W."/>
            <person name="Jueterbock A."/>
            <person name="Mraz A."/>
            <person name="Stam W.T."/>
            <person name="Tice H."/>
            <person name="Bornberg-Bauer E."/>
            <person name="Green P.J."/>
            <person name="Pearson G.A."/>
            <person name="Procaccini G."/>
            <person name="Duarte C.M."/>
            <person name="Schmutz J."/>
            <person name="Reusch T.B.H."/>
            <person name="Van de Peer Y."/>
        </authorList>
    </citation>
    <scope>NUCLEOTIDE SEQUENCE [LARGE SCALE GENOMIC DNA]</scope>
    <source>
        <strain evidence="4">cv. Finnish</strain>
    </source>
</reference>
<dbReference type="Proteomes" id="UP000036987">
    <property type="component" value="Unassembled WGS sequence"/>
</dbReference>
<dbReference type="InterPro" id="IPR028288">
    <property type="entry name" value="SCAR/WAVE_fam"/>
</dbReference>
<evidence type="ECO:0000256" key="1">
    <source>
        <dbReference type="ARBA" id="ARBA00006993"/>
    </source>
</evidence>
<dbReference type="STRING" id="29655.A0A0K9PAT6"/>
<evidence type="ECO:0000313" key="4">
    <source>
        <dbReference type="Proteomes" id="UP000036987"/>
    </source>
</evidence>
<evidence type="ECO:0000313" key="3">
    <source>
        <dbReference type="EMBL" id="KMZ66183.1"/>
    </source>
</evidence>
<dbReference type="Gene3D" id="1.20.5.340">
    <property type="match status" value="1"/>
</dbReference>
<keyword evidence="2" id="KW-0812">Transmembrane</keyword>
<feature type="transmembrane region" description="Helical" evidence="2">
    <location>
        <begin position="194"/>
        <end position="212"/>
    </location>
</feature>
<dbReference type="EMBL" id="LFYR01000981">
    <property type="protein sequence ID" value="KMZ66183.1"/>
    <property type="molecule type" value="Genomic_DNA"/>
</dbReference>
<dbReference type="Gene3D" id="6.10.280.150">
    <property type="match status" value="1"/>
</dbReference>
<dbReference type="PANTHER" id="PTHR12902">
    <property type="entry name" value="WASP-1"/>
    <property type="match status" value="1"/>
</dbReference>
<dbReference type="PANTHER" id="PTHR12902:SF33">
    <property type="entry name" value="PROTEIN SCAR3"/>
    <property type="match status" value="1"/>
</dbReference>
<accession>A0A0K9PAT6</accession>
<organism evidence="3 4">
    <name type="scientific">Zostera marina</name>
    <name type="common">Eelgrass</name>
    <dbReference type="NCBI Taxonomy" id="29655"/>
    <lineage>
        <taxon>Eukaryota</taxon>
        <taxon>Viridiplantae</taxon>
        <taxon>Streptophyta</taxon>
        <taxon>Embryophyta</taxon>
        <taxon>Tracheophyta</taxon>
        <taxon>Spermatophyta</taxon>
        <taxon>Magnoliopsida</taxon>
        <taxon>Liliopsida</taxon>
        <taxon>Zosteraceae</taxon>
        <taxon>Zostera</taxon>
    </lineage>
</organism>
<dbReference type="GO" id="GO:0030036">
    <property type="term" value="P:actin cytoskeleton organization"/>
    <property type="evidence" value="ECO:0007669"/>
    <property type="project" value="InterPro"/>
</dbReference>
<dbReference type="GO" id="GO:0005856">
    <property type="term" value="C:cytoskeleton"/>
    <property type="evidence" value="ECO:0007669"/>
    <property type="project" value="InterPro"/>
</dbReference>
<gene>
    <name evidence="3" type="ORF">ZOSMA_2G01940</name>
</gene>
<keyword evidence="4" id="KW-1185">Reference proteome</keyword>
<name>A0A0K9PAT6_ZOSMR</name>
<evidence type="ECO:0000256" key="2">
    <source>
        <dbReference type="SAM" id="Phobius"/>
    </source>
</evidence>
<dbReference type="OMA" id="HEQVMAT"/>
<dbReference type="AlphaFoldDB" id="A0A0K9PAT6"/>
<comment type="caution">
    <text evidence="3">The sequence shown here is derived from an EMBL/GenBank/DDBJ whole genome shotgun (WGS) entry which is preliminary data.</text>
</comment>
<sequence length="249" mass="28628">MPLVRMELRNEYGLGDSDLYTAASREDDPKAVLDGVAVSGLVGLLRQLGDLAGFASEIFHDLHEQVMATSARGHKVMVQVQRIEAALPQIENAIQNKKSHIDLAYLPGSDWHVNIQVEHDHLLRSDLPQFIMDSYEECRDPPRLFLLDKFDIDGAGACLKRYSDPTYFKRSLTNSDMKKERNIQNEKKAHRRKVSLHTILGITFVLIIWIIWKKDQWEVDNLTLYTHDQYIHAKLTNIGGLKFHFTTIY</sequence>
<comment type="similarity">
    <text evidence="1">Belongs to the SCAR/WAVE family.</text>
</comment>
<dbReference type="OrthoDB" id="1929108at2759"/>
<protein>
    <submittedName>
        <fullName evidence="3">Wiskott-Aldrich syndrome protein family member 3</fullName>
    </submittedName>
</protein>
<keyword evidence="2" id="KW-0472">Membrane</keyword>
<keyword evidence="2" id="KW-1133">Transmembrane helix</keyword>
<proteinExistence type="inferred from homology"/>